<sequence length="102" mass="11689">CFYVLFLIHRQEDLLGPDALRIDPDRFLDERLCKCLVPNSFILHSTQDRGFFAYNEASYFLIKLHKFEDSLLALDKPEPSTTKGRDKVTLSSKVTPAVKDGL</sequence>
<dbReference type="GO" id="GO:0004497">
    <property type="term" value="F:monooxygenase activity"/>
    <property type="evidence" value="ECO:0007669"/>
    <property type="project" value="InterPro"/>
</dbReference>
<dbReference type="GO" id="GO:0016705">
    <property type="term" value="F:oxidoreductase activity, acting on paired donors, with incorporation or reduction of molecular oxygen"/>
    <property type="evidence" value="ECO:0007669"/>
    <property type="project" value="InterPro"/>
</dbReference>
<reference evidence="1 2" key="1">
    <citation type="journal article" date="2019" name="Nat. Ecol. Evol.">
        <title>Megaphylogeny resolves global patterns of mushroom evolution.</title>
        <authorList>
            <person name="Varga T."/>
            <person name="Krizsan K."/>
            <person name="Foldi C."/>
            <person name="Dima B."/>
            <person name="Sanchez-Garcia M."/>
            <person name="Sanchez-Ramirez S."/>
            <person name="Szollosi G.J."/>
            <person name="Szarkandi J.G."/>
            <person name="Papp V."/>
            <person name="Albert L."/>
            <person name="Andreopoulos W."/>
            <person name="Angelini C."/>
            <person name="Antonin V."/>
            <person name="Barry K.W."/>
            <person name="Bougher N.L."/>
            <person name="Buchanan P."/>
            <person name="Buyck B."/>
            <person name="Bense V."/>
            <person name="Catcheside P."/>
            <person name="Chovatia M."/>
            <person name="Cooper J."/>
            <person name="Damon W."/>
            <person name="Desjardin D."/>
            <person name="Finy P."/>
            <person name="Geml J."/>
            <person name="Haridas S."/>
            <person name="Hughes K."/>
            <person name="Justo A."/>
            <person name="Karasinski D."/>
            <person name="Kautmanova I."/>
            <person name="Kiss B."/>
            <person name="Kocsube S."/>
            <person name="Kotiranta H."/>
            <person name="LaButti K.M."/>
            <person name="Lechner B.E."/>
            <person name="Liimatainen K."/>
            <person name="Lipzen A."/>
            <person name="Lukacs Z."/>
            <person name="Mihaltcheva S."/>
            <person name="Morgado L.N."/>
            <person name="Niskanen T."/>
            <person name="Noordeloos M.E."/>
            <person name="Ohm R.A."/>
            <person name="Ortiz-Santana B."/>
            <person name="Ovrebo C."/>
            <person name="Racz N."/>
            <person name="Riley R."/>
            <person name="Savchenko A."/>
            <person name="Shiryaev A."/>
            <person name="Soop K."/>
            <person name="Spirin V."/>
            <person name="Szebenyi C."/>
            <person name="Tomsovsky M."/>
            <person name="Tulloss R.E."/>
            <person name="Uehling J."/>
            <person name="Grigoriev I.V."/>
            <person name="Vagvolgyi C."/>
            <person name="Papp T."/>
            <person name="Martin F.M."/>
            <person name="Miettinen O."/>
            <person name="Hibbett D.S."/>
            <person name="Nagy L.G."/>
        </authorList>
    </citation>
    <scope>NUCLEOTIDE SEQUENCE [LARGE SCALE GENOMIC DNA]</scope>
    <source>
        <strain evidence="1 2">CBS 962.96</strain>
    </source>
</reference>
<name>A0A4S8LJN3_DENBC</name>
<dbReference type="EMBL" id="ML179376">
    <property type="protein sequence ID" value="THU89241.1"/>
    <property type="molecule type" value="Genomic_DNA"/>
</dbReference>
<accession>A0A4S8LJN3</accession>
<dbReference type="SUPFAM" id="SSF48264">
    <property type="entry name" value="Cytochrome P450"/>
    <property type="match status" value="1"/>
</dbReference>
<organism evidence="1 2">
    <name type="scientific">Dendrothele bispora (strain CBS 962.96)</name>
    <dbReference type="NCBI Taxonomy" id="1314807"/>
    <lineage>
        <taxon>Eukaryota</taxon>
        <taxon>Fungi</taxon>
        <taxon>Dikarya</taxon>
        <taxon>Basidiomycota</taxon>
        <taxon>Agaricomycotina</taxon>
        <taxon>Agaricomycetes</taxon>
        <taxon>Agaricomycetidae</taxon>
        <taxon>Agaricales</taxon>
        <taxon>Agaricales incertae sedis</taxon>
        <taxon>Dendrothele</taxon>
    </lineage>
</organism>
<evidence type="ECO:0000313" key="2">
    <source>
        <dbReference type="Proteomes" id="UP000297245"/>
    </source>
</evidence>
<dbReference type="OrthoDB" id="1470350at2759"/>
<evidence type="ECO:0000313" key="1">
    <source>
        <dbReference type="EMBL" id="THU89241.1"/>
    </source>
</evidence>
<dbReference type="Proteomes" id="UP000297245">
    <property type="component" value="Unassembled WGS sequence"/>
</dbReference>
<proteinExistence type="predicted"/>
<protein>
    <submittedName>
        <fullName evidence="1">Uncharacterized protein</fullName>
    </submittedName>
</protein>
<dbReference type="InterPro" id="IPR036396">
    <property type="entry name" value="Cyt_P450_sf"/>
</dbReference>
<dbReference type="AlphaFoldDB" id="A0A4S8LJN3"/>
<feature type="non-terminal residue" evidence="1">
    <location>
        <position position="1"/>
    </location>
</feature>
<dbReference type="GO" id="GO:0005506">
    <property type="term" value="F:iron ion binding"/>
    <property type="evidence" value="ECO:0007669"/>
    <property type="project" value="InterPro"/>
</dbReference>
<keyword evidence="2" id="KW-1185">Reference proteome</keyword>
<dbReference type="GO" id="GO:0020037">
    <property type="term" value="F:heme binding"/>
    <property type="evidence" value="ECO:0007669"/>
    <property type="project" value="InterPro"/>
</dbReference>
<gene>
    <name evidence="1" type="ORF">K435DRAFT_781716</name>
</gene>